<dbReference type="Gene3D" id="3.40.50.1820">
    <property type="entry name" value="alpha/beta hydrolase"/>
    <property type="match status" value="1"/>
</dbReference>
<sequence length="370" mass="41088">MKKIIALLLFTNAVFAQKIAKIDSGAINGAAFRIVFPENWKGKLVMYAHGYEFMGSPLQSKNPEWISRMKPFTERGFAVAASDYRNQGLALVQGVDDTEALRQYFVNKYGKPDSTFIAGHSMGGGITIATLENFGKNYVGGFPMCPLAGRIYLQTKKEFDLIAAFNALFPGYMPSLGEILDKNQSTKPVPMNVAFGKAMKIKKEIFAKDSLLAADIADRFDLKPDDLPFALAFGENVLRDIAIKGGGNPYDNTNTLYGGFRDNLQVNQKVERLTANIAQDKLFAQYDRTGNIDKPTLALHTVYDQLIPAEMAIGRYENLIQEKGKQDYFTVKYTDGQGHCNFTEAQTGQAFDELRAWVKTGKKAQAGYIK</sequence>
<keyword evidence="2" id="KW-1185">Reference proteome</keyword>
<dbReference type="EMBL" id="RJUF01000002">
    <property type="protein sequence ID" value="MCP9761553.1"/>
    <property type="molecule type" value="Genomic_DNA"/>
</dbReference>
<dbReference type="AlphaFoldDB" id="A0AAE3GYK2"/>
<organism evidence="1 2">
    <name type="scientific">Lacihabitans soyangensis</name>
    <dbReference type="NCBI Taxonomy" id="869394"/>
    <lineage>
        <taxon>Bacteria</taxon>
        <taxon>Pseudomonadati</taxon>
        <taxon>Bacteroidota</taxon>
        <taxon>Cytophagia</taxon>
        <taxon>Cytophagales</taxon>
        <taxon>Leadbetterellaceae</taxon>
        <taxon>Lacihabitans</taxon>
    </lineage>
</organism>
<dbReference type="InterPro" id="IPR029058">
    <property type="entry name" value="AB_hydrolase_fold"/>
</dbReference>
<keyword evidence="1" id="KW-0378">Hydrolase</keyword>
<protein>
    <submittedName>
        <fullName evidence="1">Alpha/beta hydrolase</fullName>
    </submittedName>
</protein>
<reference evidence="1 2" key="1">
    <citation type="submission" date="2018-11" db="EMBL/GenBank/DDBJ databases">
        <title>Novel bacteria species description.</title>
        <authorList>
            <person name="Han J.-H."/>
        </authorList>
    </citation>
    <scope>NUCLEOTIDE SEQUENCE [LARGE SCALE GENOMIC DNA]</scope>
    <source>
        <strain evidence="1 2">KCTC23259</strain>
    </source>
</reference>
<comment type="caution">
    <text evidence="1">The sequence shown here is derived from an EMBL/GenBank/DDBJ whole genome shotgun (WGS) entry which is preliminary data.</text>
</comment>
<evidence type="ECO:0000313" key="2">
    <source>
        <dbReference type="Proteomes" id="UP001204144"/>
    </source>
</evidence>
<accession>A0AAE3GYK2</accession>
<name>A0AAE3GYK2_9BACT</name>
<dbReference type="Proteomes" id="UP001204144">
    <property type="component" value="Unassembled WGS sequence"/>
</dbReference>
<proteinExistence type="predicted"/>
<gene>
    <name evidence="1" type="ORF">EGI31_01210</name>
</gene>
<dbReference type="GO" id="GO:0016787">
    <property type="term" value="F:hydrolase activity"/>
    <property type="evidence" value="ECO:0007669"/>
    <property type="project" value="UniProtKB-KW"/>
</dbReference>
<evidence type="ECO:0000313" key="1">
    <source>
        <dbReference type="EMBL" id="MCP9761553.1"/>
    </source>
</evidence>
<dbReference type="SUPFAM" id="SSF53474">
    <property type="entry name" value="alpha/beta-Hydrolases"/>
    <property type="match status" value="1"/>
</dbReference>
<dbReference type="RefSeq" id="WP_255035292.1">
    <property type="nucleotide sequence ID" value="NZ_RJUF01000002.1"/>
</dbReference>